<dbReference type="GO" id="GO:0004523">
    <property type="term" value="F:RNA-DNA hybrid ribonuclease activity"/>
    <property type="evidence" value="ECO:0007669"/>
    <property type="project" value="InterPro"/>
</dbReference>
<keyword evidence="4" id="KW-1185">Reference proteome</keyword>
<name>A0A0D1E0S1_MYCMD</name>
<dbReference type="VEuPathDB" id="FungiDB:UMAG_02787"/>
<evidence type="ECO:0000313" key="4">
    <source>
        <dbReference type="Proteomes" id="UP000000561"/>
    </source>
</evidence>
<dbReference type="AlphaFoldDB" id="A0A0D1E0S1"/>
<dbReference type="GO" id="GO:0003676">
    <property type="term" value="F:nucleic acid binding"/>
    <property type="evidence" value="ECO:0007669"/>
    <property type="project" value="InterPro"/>
</dbReference>
<dbReference type="OrthoDB" id="7701141at2759"/>
<reference evidence="3 4" key="1">
    <citation type="journal article" date="2006" name="Nature">
        <title>Insights from the genome of the biotrophic fungal plant pathogen Ustilago maydis.</title>
        <authorList>
            <person name="Kamper J."/>
            <person name="Kahmann R."/>
            <person name="Bolker M."/>
            <person name="Ma L.J."/>
            <person name="Brefort T."/>
            <person name="Saville B.J."/>
            <person name="Banuett F."/>
            <person name="Kronstad J.W."/>
            <person name="Gold S.E."/>
            <person name="Muller O."/>
            <person name="Perlin M.H."/>
            <person name="Wosten H.A."/>
            <person name="de Vries R."/>
            <person name="Ruiz-Herrera J."/>
            <person name="Reynaga-Pena C.G."/>
            <person name="Snetselaar K."/>
            <person name="McCann M."/>
            <person name="Perez-Martin J."/>
            <person name="Feldbrugge M."/>
            <person name="Basse C.W."/>
            <person name="Steinberg G."/>
            <person name="Ibeas J.I."/>
            <person name="Holloman W."/>
            <person name="Guzman P."/>
            <person name="Farman M."/>
            <person name="Stajich J.E."/>
            <person name="Sentandreu R."/>
            <person name="Gonzalez-Prieto J.M."/>
            <person name="Kennell J.C."/>
            <person name="Molina L."/>
            <person name="Schirawski J."/>
            <person name="Mendoza-Mendoza A."/>
            <person name="Greilinger D."/>
            <person name="Munch K."/>
            <person name="Rossel N."/>
            <person name="Scherer M."/>
            <person name="Vranes M."/>
            <person name="Ladendorf O."/>
            <person name="Vincon V."/>
            <person name="Fuchs U."/>
            <person name="Sandrock B."/>
            <person name="Meng S."/>
            <person name="Ho E.C."/>
            <person name="Cahill M.J."/>
            <person name="Boyce K.J."/>
            <person name="Klose J."/>
            <person name="Klosterman S.J."/>
            <person name="Deelstra H.J."/>
            <person name="Ortiz-Castellanos L."/>
            <person name="Li W."/>
            <person name="Sanchez-Alonso P."/>
            <person name="Schreier P.H."/>
            <person name="Hauser-Hahn I."/>
            <person name="Vaupel M."/>
            <person name="Koopmann E."/>
            <person name="Friedrich G."/>
            <person name="Voss H."/>
            <person name="Schluter T."/>
            <person name="Margolis J."/>
            <person name="Platt D."/>
            <person name="Swimmer C."/>
            <person name="Gnirke A."/>
            <person name="Chen F."/>
            <person name="Vysotskaia V."/>
            <person name="Mannhaupt G."/>
            <person name="Guldener U."/>
            <person name="Munsterkotter M."/>
            <person name="Haase D."/>
            <person name="Oesterheld M."/>
            <person name="Mewes H.W."/>
            <person name="Mauceli E.W."/>
            <person name="DeCaprio D."/>
            <person name="Wade C.M."/>
            <person name="Butler J."/>
            <person name="Young S."/>
            <person name="Jaffe D.B."/>
            <person name="Calvo S."/>
            <person name="Nusbaum C."/>
            <person name="Galagan J."/>
            <person name="Birren B.W."/>
        </authorList>
    </citation>
    <scope>NUCLEOTIDE SEQUENCE [LARGE SCALE GENOMIC DNA]</scope>
    <source>
        <strain evidence="4">DSM 14603 / FGSC 9021 / UM521</strain>
    </source>
</reference>
<evidence type="ECO:0000256" key="1">
    <source>
        <dbReference type="SAM" id="MobiDB-lite"/>
    </source>
</evidence>
<dbReference type="KEGG" id="uma:UMAG_02787"/>
<gene>
    <name evidence="3" type="ORF">UMAG_02787</name>
</gene>
<sequence length="118" mass="13009">MQHLAVARRVTVVWVPGHRGFPGNKRADYAAQNAADDAVRLTADHREEAVIQPAVHRKAIVDAGLKSGMEITTLKQMDTITNLKIVNREYATSRRHPRAVEASPAGRSSPWHKPDPAT</sequence>
<dbReference type="SUPFAM" id="SSF53098">
    <property type="entry name" value="Ribonuclease H-like"/>
    <property type="match status" value="1"/>
</dbReference>
<feature type="region of interest" description="Disordered" evidence="1">
    <location>
        <begin position="92"/>
        <end position="118"/>
    </location>
</feature>
<feature type="domain" description="RNase H type-1" evidence="2">
    <location>
        <begin position="1"/>
        <end position="36"/>
    </location>
</feature>
<dbReference type="Gene3D" id="3.30.420.10">
    <property type="entry name" value="Ribonuclease H-like superfamily/Ribonuclease H"/>
    <property type="match status" value="1"/>
</dbReference>
<dbReference type="InterPro" id="IPR036397">
    <property type="entry name" value="RNaseH_sf"/>
</dbReference>
<dbReference type="RefSeq" id="XP_011389139.1">
    <property type="nucleotide sequence ID" value="XM_011390837.1"/>
</dbReference>
<dbReference type="InterPro" id="IPR002156">
    <property type="entry name" value="RNaseH_domain"/>
</dbReference>
<dbReference type="InParanoid" id="A0A0D1E0S1"/>
<accession>A0A0D1E0S1</accession>
<protein>
    <recommendedName>
        <fullName evidence="2">RNase H type-1 domain-containing protein</fullName>
    </recommendedName>
</protein>
<dbReference type="Proteomes" id="UP000000561">
    <property type="component" value="Chromosome 6"/>
</dbReference>
<evidence type="ECO:0000259" key="2">
    <source>
        <dbReference type="PROSITE" id="PS50879"/>
    </source>
</evidence>
<evidence type="ECO:0000313" key="3">
    <source>
        <dbReference type="EMBL" id="KIS69456.1"/>
    </source>
</evidence>
<dbReference type="GeneID" id="23563449"/>
<dbReference type="EMBL" id="CM003145">
    <property type="protein sequence ID" value="KIS69456.1"/>
    <property type="molecule type" value="Genomic_DNA"/>
</dbReference>
<dbReference type="PROSITE" id="PS50879">
    <property type="entry name" value="RNASE_H_1"/>
    <property type="match status" value="1"/>
</dbReference>
<dbReference type="InterPro" id="IPR012337">
    <property type="entry name" value="RNaseH-like_sf"/>
</dbReference>
<organism evidence="3 4">
    <name type="scientific">Mycosarcoma maydis</name>
    <name type="common">Corn smut fungus</name>
    <name type="synonym">Ustilago maydis</name>
    <dbReference type="NCBI Taxonomy" id="5270"/>
    <lineage>
        <taxon>Eukaryota</taxon>
        <taxon>Fungi</taxon>
        <taxon>Dikarya</taxon>
        <taxon>Basidiomycota</taxon>
        <taxon>Ustilaginomycotina</taxon>
        <taxon>Ustilaginomycetes</taxon>
        <taxon>Ustilaginales</taxon>
        <taxon>Ustilaginaceae</taxon>
        <taxon>Mycosarcoma</taxon>
    </lineage>
</organism>
<proteinExistence type="predicted"/>